<dbReference type="InterPro" id="IPR015943">
    <property type="entry name" value="WD40/YVTN_repeat-like_dom_sf"/>
</dbReference>
<dbReference type="PANTHER" id="PTHR22852">
    <property type="entry name" value="LETHAL 2 DENTICLELESS PROTEIN RETINOIC ACID-REGULATED NUCLEAR MATRIX-ASSOCIATED PROTEIN"/>
    <property type="match status" value="1"/>
</dbReference>
<keyword evidence="2 6" id="KW-0853">WD repeat</keyword>
<evidence type="ECO:0000256" key="2">
    <source>
        <dbReference type="ARBA" id="ARBA00022574"/>
    </source>
</evidence>
<feature type="region of interest" description="Disordered" evidence="7">
    <location>
        <begin position="484"/>
        <end position="506"/>
    </location>
</feature>
<dbReference type="InterPro" id="IPR051865">
    <property type="entry name" value="WD-repeat_CDT2_adapter"/>
</dbReference>
<evidence type="ECO:0000256" key="4">
    <source>
        <dbReference type="ARBA" id="ARBA00022786"/>
    </source>
</evidence>
<feature type="repeat" description="WD" evidence="6">
    <location>
        <begin position="159"/>
        <end position="200"/>
    </location>
</feature>
<comment type="similarity">
    <text evidence="5">Belongs to the WD repeat cdt2 family.</text>
</comment>
<keyword evidence="4" id="KW-0833">Ubl conjugation pathway</keyword>
<gene>
    <name evidence="8" type="ORF">M427DRAFT_51055</name>
</gene>
<dbReference type="InterPro" id="IPR020472">
    <property type="entry name" value="WD40_PAC1"/>
</dbReference>
<dbReference type="PROSITE" id="PS50082">
    <property type="entry name" value="WD_REPEATS_2"/>
    <property type="match status" value="4"/>
</dbReference>
<evidence type="ECO:0000256" key="7">
    <source>
        <dbReference type="SAM" id="MobiDB-lite"/>
    </source>
</evidence>
<dbReference type="InterPro" id="IPR036322">
    <property type="entry name" value="WD40_repeat_dom_sf"/>
</dbReference>
<keyword evidence="9" id="KW-1185">Reference proteome</keyword>
<dbReference type="PRINTS" id="PR00320">
    <property type="entry name" value="GPROTEINBRPT"/>
</dbReference>
<evidence type="ECO:0000256" key="3">
    <source>
        <dbReference type="ARBA" id="ARBA00022737"/>
    </source>
</evidence>
<dbReference type="Pfam" id="PF00400">
    <property type="entry name" value="WD40"/>
    <property type="match status" value="5"/>
</dbReference>
<evidence type="ECO:0000256" key="1">
    <source>
        <dbReference type="ARBA" id="ARBA00004906"/>
    </source>
</evidence>
<dbReference type="Gene3D" id="2.130.10.10">
    <property type="entry name" value="YVTN repeat-like/Quinoprotein amine dehydrogenase"/>
    <property type="match status" value="3"/>
</dbReference>
<dbReference type="GO" id="GO:0005634">
    <property type="term" value="C:nucleus"/>
    <property type="evidence" value="ECO:0007669"/>
    <property type="project" value="TreeGrafter"/>
</dbReference>
<feature type="compositionally biased region" description="Polar residues" evidence="7">
    <location>
        <begin position="262"/>
        <end position="281"/>
    </location>
</feature>
<dbReference type="STRING" id="1344416.A0A139AY42"/>
<dbReference type="AlphaFoldDB" id="A0A139AY42"/>
<evidence type="ECO:0000256" key="6">
    <source>
        <dbReference type="PROSITE-ProRule" id="PRU00221"/>
    </source>
</evidence>
<sequence>MKRTRSPSSPIRQPLVECSVNRNGIRVSPRLKAKARIITVAAPLQPDFSSCPTSRLRLSLAKQIRERELGYGPGWHRSARNGSRNTPSLRFHVENFVSSQKDVYHCQDGNGDMSPPFACSYANGARGGKLLAVVDEGGSVHLVDTSSADMSNQKPLRTWTAHQNAIFDVAWTSDDSKIVTASGDQRGRVWDVERALSVANFEGHSSSVKAVATCPTEPHIYATGSRDGKVVIWDTRCVGTMDEGGARTFKPANVIVNAHVSGRSTSRPPSKQRKTSSPVVSGSVTQVAFSSRTPHCIFSSGSGDGTIKLWDIRSYHTNKHSPVPVNTTNPRAEAKRARGFTSLCLSKSGTYLYACCTDSTIQQYSANSLGDSIATYSDARYNSFGTGFFVRISVSPDDAFIVSGSTSGSVFIWDVAEPERSAWRLGVHNAECSPVAWCNADWNQIAACGDDGVVRLWNASKEDREQIQSDVVKRGMFLVSEKPDSAVRTKRGQRDTNLRPPLAPIPQLSNIQGNLERSENVSVERHAGLQLLNKPRREAPRNILVQWLSRASGKENAI</sequence>
<dbReference type="GO" id="GO:0043161">
    <property type="term" value="P:proteasome-mediated ubiquitin-dependent protein catabolic process"/>
    <property type="evidence" value="ECO:0007669"/>
    <property type="project" value="TreeGrafter"/>
</dbReference>
<evidence type="ECO:0000313" key="9">
    <source>
        <dbReference type="Proteomes" id="UP000070544"/>
    </source>
</evidence>
<dbReference type="GO" id="GO:0030674">
    <property type="term" value="F:protein-macromolecule adaptor activity"/>
    <property type="evidence" value="ECO:0007669"/>
    <property type="project" value="TreeGrafter"/>
</dbReference>
<protein>
    <submittedName>
        <fullName evidence="8">WD40 repeat-like protein</fullName>
    </submittedName>
</protein>
<evidence type="ECO:0000313" key="8">
    <source>
        <dbReference type="EMBL" id="KXS21639.1"/>
    </source>
</evidence>
<dbReference type="OMA" id="LAHHNAI"/>
<dbReference type="Proteomes" id="UP000070544">
    <property type="component" value="Unassembled WGS sequence"/>
</dbReference>
<feature type="repeat" description="WD" evidence="6">
    <location>
        <begin position="298"/>
        <end position="314"/>
    </location>
</feature>
<comment type="pathway">
    <text evidence="1">Protein modification; protein ubiquitination.</text>
</comment>
<feature type="compositionally biased region" description="Basic and acidic residues" evidence="7">
    <location>
        <begin position="484"/>
        <end position="497"/>
    </location>
</feature>
<dbReference type="OrthoDB" id="2096344at2759"/>
<dbReference type="PROSITE" id="PS50294">
    <property type="entry name" value="WD_REPEATS_REGION"/>
    <property type="match status" value="2"/>
</dbReference>
<feature type="region of interest" description="Disordered" evidence="7">
    <location>
        <begin position="260"/>
        <end position="281"/>
    </location>
</feature>
<dbReference type="SMART" id="SM00320">
    <property type="entry name" value="WD40"/>
    <property type="match status" value="6"/>
</dbReference>
<dbReference type="PANTHER" id="PTHR22852:SF0">
    <property type="entry name" value="DENTICLELESS PROTEIN HOMOLOG"/>
    <property type="match status" value="1"/>
</dbReference>
<keyword evidence="3" id="KW-0677">Repeat</keyword>
<proteinExistence type="inferred from homology"/>
<organism evidence="8 9">
    <name type="scientific">Gonapodya prolifera (strain JEL478)</name>
    <name type="common">Monoblepharis prolifera</name>
    <dbReference type="NCBI Taxonomy" id="1344416"/>
    <lineage>
        <taxon>Eukaryota</taxon>
        <taxon>Fungi</taxon>
        <taxon>Fungi incertae sedis</taxon>
        <taxon>Chytridiomycota</taxon>
        <taxon>Chytridiomycota incertae sedis</taxon>
        <taxon>Monoblepharidomycetes</taxon>
        <taxon>Monoblepharidales</taxon>
        <taxon>Gonapodyaceae</taxon>
        <taxon>Gonapodya</taxon>
    </lineage>
</organism>
<name>A0A139AY42_GONPJ</name>
<dbReference type="SUPFAM" id="SSF50978">
    <property type="entry name" value="WD40 repeat-like"/>
    <property type="match status" value="1"/>
</dbReference>
<evidence type="ECO:0000256" key="5">
    <source>
        <dbReference type="ARBA" id="ARBA00038344"/>
    </source>
</evidence>
<feature type="repeat" description="WD" evidence="6">
    <location>
        <begin position="392"/>
        <end position="415"/>
    </location>
</feature>
<dbReference type="InterPro" id="IPR001680">
    <property type="entry name" value="WD40_rpt"/>
</dbReference>
<accession>A0A139AY42</accession>
<feature type="repeat" description="WD" evidence="6">
    <location>
        <begin position="201"/>
        <end position="236"/>
    </location>
</feature>
<dbReference type="EMBL" id="KQ965732">
    <property type="protein sequence ID" value="KXS21639.1"/>
    <property type="molecule type" value="Genomic_DNA"/>
</dbReference>
<reference evidence="8 9" key="1">
    <citation type="journal article" date="2015" name="Genome Biol. Evol.">
        <title>Phylogenomic analyses indicate that early fungi evolved digesting cell walls of algal ancestors of land plants.</title>
        <authorList>
            <person name="Chang Y."/>
            <person name="Wang S."/>
            <person name="Sekimoto S."/>
            <person name="Aerts A.L."/>
            <person name="Choi C."/>
            <person name="Clum A."/>
            <person name="LaButti K.M."/>
            <person name="Lindquist E.A."/>
            <person name="Yee Ngan C."/>
            <person name="Ohm R.A."/>
            <person name="Salamov A.A."/>
            <person name="Grigoriev I.V."/>
            <person name="Spatafora J.W."/>
            <person name="Berbee M.L."/>
        </authorList>
    </citation>
    <scope>NUCLEOTIDE SEQUENCE [LARGE SCALE GENOMIC DNA]</scope>
    <source>
        <strain evidence="8 9">JEL478</strain>
    </source>
</reference>